<dbReference type="Pfam" id="PF02675">
    <property type="entry name" value="AdoMet_dc"/>
    <property type="match status" value="1"/>
</dbReference>
<evidence type="ECO:0000256" key="6">
    <source>
        <dbReference type="ARBA" id="ARBA00023239"/>
    </source>
</evidence>
<feature type="active site" description="Proton donor; for catalytic activity" evidence="9">
    <location>
        <position position="96"/>
    </location>
</feature>
<keyword evidence="9" id="KW-0949">S-adenosyl-L-methionine</keyword>
<dbReference type="PANTHER" id="PTHR33866">
    <property type="entry name" value="S-ADENOSYLMETHIONINE DECARBOXYLASE PROENZYME"/>
    <property type="match status" value="1"/>
</dbReference>
<proteinExistence type="inferred from homology"/>
<keyword evidence="3 9" id="KW-0745">Spermidine biosynthesis</keyword>
<comment type="cofactor">
    <cofactor evidence="9">
        <name>pyruvate</name>
        <dbReference type="ChEBI" id="CHEBI:15361"/>
    </cofactor>
    <text evidence="9">Binds 1 pyruvoyl group covalently per subunit.</text>
</comment>
<keyword evidence="1 9" id="KW-0210">Decarboxylase</keyword>
<comment type="PTM">
    <text evidence="9">Is synthesized initially as an inactive proenzyme. Formation of the active enzyme involves a self-maturation process in which the active site pyruvoyl group is generated from an internal serine residue via an autocatalytic post-translational modification. Two non-identical subunits are generated from the proenzyme in this reaction, and the pyruvate is formed at the N-terminus of the alpha chain, which is derived from the carboxyl end of the proenzyme. The post-translation cleavage follows an unusual pathway, termed non-hydrolytic serinolysis, in which the side chain hydroxyl group of the serine supplies its oxygen atom to form the C-terminus of the beta chain, while the remainder of the serine residue undergoes an oxidative deamination to produce ammonia and the pyruvoyl group blocking the N-terminus of the alpha chain.</text>
</comment>
<reference evidence="10 11" key="1">
    <citation type="submission" date="2019-08" db="EMBL/GenBank/DDBJ databases">
        <authorList>
            <person name="Liang Q."/>
        </authorList>
    </citation>
    <scope>NUCLEOTIDE SEQUENCE [LARGE SCALE GENOMIC DNA]</scope>
    <source>
        <strain evidence="10 11">V1718</strain>
    </source>
</reference>
<dbReference type="EC" id="4.1.1.50" evidence="9"/>
<comment type="catalytic activity">
    <reaction evidence="9">
        <text>S-adenosyl-L-methionine + H(+) = S-adenosyl 3-(methylsulfanyl)propylamine + CO2</text>
        <dbReference type="Rhea" id="RHEA:15981"/>
        <dbReference type="ChEBI" id="CHEBI:15378"/>
        <dbReference type="ChEBI" id="CHEBI:16526"/>
        <dbReference type="ChEBI" id="CHEBI:57443"/>
        <dbReference type="ChEBI" id="CHEBI:59789"/>
        <dbReference type="EC" id="4.1.1.50"/>
    </reaction>
</comment>
<dbReference type="OrthoDB" id="9793120at2"/>
<feature type="site" description="Cleavage (non-hydrolytic); by autolysis" evidence="9">
    <location>
        <begin position="75"/>
        <end position="76"/>
    </location>
</feature>
<keyword evidence="6 9" id="KW-0456">Lyase</keyword>
<dbReference type="AlphaFoldDB" id="A0A5B8XTY7"/>
<keyword evidence="7 9" id="KW-0704">Schiff base</keyword>
<keyword evidence="11" id="KW-1185">Reference proteome</keyword>
<organism evidence="10 11">
    <name type="scientific">Microvenator marinus</name>
    <dbReference type="NCBI Taxonomy" id="2600177"/>
    <lineage>
        <taxon>Bacteria</taxon>
        <taxon>Deltaproteobacteria</taxon>
        <taxon>Bradymonadales</taxon>
        <taxon>Microvenatoraceae</taxon>
        <taxon>Microvenator</taxon>
    </lineage>
</organism>
<keyword evidence="8 9" id="KW-0670">Pyruvate</keyword>
<dbReference type="Proteomes" id="UP000321595">
    <property type="component" value="Chromosome"/>
</dbReference>
<dbReference type="GO" id="GO:0005829">
    <property type="term" value="C:cytosol"/>
    <property type="evidence" value="ECO:0007669"/>
    <property type="project" value="TreeGrafter"/>
</dbReference>
<evidence type="ECO:0000256" key="3">
    <source>
        <dbReference type="ARBA" id="ARBA00023066"/>
    </source>
</evidence>
<dbReference type="InterPro" id="IPR017716">
    <property type="entry name" value="S-AdoMet_deCOase_pro-enz"/>
</dbReference>
<dbReference type="NCBIfam" id="TIGR03330">
    <property type="entry name" value="SAM_DCase_Bsu"/>
    <property type="match status" value="1"/>
</dbReference>
<dbReference type="SUPFAM" id="SSF56276">
    <property type="entry name" value="S-adenosylmethionine decarboxylase"/>
    <property type="match status" value="1"/>
</dbReference>
<gene>
    <name evidence="10" type="primary">speD</name>
    <name evidence="9" type="synonym">speH</name>
    <name evidence="10" type="ORF">FRD01_06310</name>
</gene>
<comment type="subunit">
    <text evidence="9">Heterotetramer of two alpha and two beta chains arranged as a dimer of alpha/beta heterodimers.</text>
</comment>
<protein>
    <recommendedName>
        <fullName evidence="9">S-adenosylmethionine decarboxylase proenzyme</fullName>
        <shortName evidence="9">AdoMetDC</shortName>
        <shortName evidence="9">SAMDC</shortName>
        <ecNumber evidence="9">4.1.1.50</ecNumber>
    </recommendedName>
    <component>
        <recommendedName>
            <fullName evidence="9">S-adenosylmethionine decarboxylase beta chain</fullName>
        </recommendedName>
    </component>
    <component>
        <recommendedName>
            <fullName evidence="9">S-adenosylmethionine decarboxylase alpha chain</fullName>
        </recommendedName>
    </component>
</protein>
<sequence>MRRFAKISQEEHELNTFGRHLLVEFFGCSETILNDIQSIEDVMRKAVKASGATEVGCVFHKFNPVGASGVIVLSESHISIHTWPEEGFAAVDFYTCGDCDPHRGLDILLEGLDGSHYELMYVERGLEGQDKSMQVRNHAVSPTRFRPRLVENAS</sequence>
<feature type="active site" description="Schiff-base intermediate with substrate; via pyruvic acid" evidence="9">
    <location>
        <position position="76"/>
    </location>
</feature>
<dbReference type="PANTHER" id="PTHR33866:SF2">
    <property type="entry name" value="S-ADENOSYLMETHIONINE DECARBOXYLASE PROENZYME"/>
    <property type="match status" value="1"/>
</dbReference>
<dbReference type="InterPro" id="IPR003826">
    <property type="entry name" value="AdoMetDC_fam_prok"/>
</dbReference>
<keyword evidence="2 9" id="KW-0068">Autocatalytic cleavage</keyword>
<evidence type="ECO:0000256" key="8">
    <source>
        <dbReference type="ARBA" id="ARBA00023317"/>
    </source>
</evidence>
<dbReference type="UniPathway" id="UPA00331">
    <property type="reaction ID" value="UER00451"/>
</dbReference>
<evidence type="ECO:0000256" key="2">
    <source>
        <dbReference type="ARBA" id="ARBA00022813"/>
    </source>
</evidence>
<dbReference type="KEGG" id="bbae:FRD01_06310"/>
<comment type="similarity">
    <text evidence="9">Belongs to the prokaryotic AdoMetDC family. Type 1 subfamily.</text>
</comment>
<keyword evidence="5 9" id="KW-0865">Zymogen</keyword>
<dbReference type="GO" id="GO:0008295">
    <property type="term" value="P:spermidine biosynthetic process"/>
    <property type="evidence" value="ECO:0007669"/>
    <property type="project" value="UniProtKB-UniRule"/>
</dbReference>
<evidence type="ECO:0000256" key="7">
    <source>
        <dbReference type="ARBA" id="ARBA00023270"/>
    </source>
</evidence>
<comment type="function">
    <text evidence="9">Catalyzes the decarboxylation of S-adenosylmethionine to S-adenosylmethioninamine (dcAdoMet), the propylamine donor required for the synthesis of the polyamines spermine and spermidine from the diamine putrescine.</text>
</comment>
<feature type="active site" description="Proton acceptor; for processing activity" evidence="9">
    <location>
        <position position="81"/>
    </location>
</feature>
<dbReference type="Gene3D" id="3.60.90.10">
    <property type="entry name" value="S-adenosylmethionine decarboxylase"/>
    <property type="match status" value="1"/>
</dbReference>
<dbReference type="HAMAP" id="MF_00464">
    <property type="entry name" value="AdoMetDC_1"/>
    <property type="match status" value="1"/>
</dbReference>
<dbReference type="EMBL" id="CP042467">
    <property type="protein sequence ID" value="QED26859.1"/>
    <property type="molecule type" value="Genomic_DNA"/>
</dbReference>
<keyword evidence="4 9" id="KW-0620">Polyamine biosynthesis</keyword>
<evidence type="ECO:0000256" key="5">
    <source>
        <dbReference type="ARBA" id="ARBA00023145"/>
    </source>
</evidence>
<evidence type="ECO:0000313" key="10">
    <source>
        <dbReference type="EMBL" id="QED26859.1"/>
    </source>
</evidence>
<accession>A0A5B8XTY7</accession>
<dbReference type="GO" id="GO:0004014">
    <property type="term" value="F:adenosylmethionine decarboxylase activity"/>
    <property type="evidence" value="ECO:0007669"/>
    <property type="project" value="UniProtKB-UniRule"/>
</dbReference>
<evidence type="ECO:0000313" key="11">
    <source>
        <dbReference type="Proteomes" id="UP000321595"/>
    </source>
</evidence>
<dbReference type="InterPro" id="IPR016067">
    <property type="entry name" value="S-AdoMet_deCO2ase_core"/>
</dbReference>
<evidence type="ECO:0000256" key="4">
    <source>
        <dbReference type="ARBA" id="ARBA00023115"/>
    </source>
</evidence>
<evidence type="ECO:0000256" key="1">
    <source>
        <dbReference type="ARBA" id="ARBA00022793"/>
    </source>
</evidence>
<name>A0A5B8XTY7_9DELT</name>
<comment type="pathway">
    <text evidence="9">Amine and polyamine biosynthesis; S-adenosylmethioninamine biosynthesis; S-adenosylmethioninamine from S-adenosyl-L-methionine: step 1/1.</text>
</comment>
<evidence type="ECO:0000256" key="9">
    <source>
        <dbReference type="HAMAP-Rule" id="MF_00464"/>
    </source>
</evidence>
<feature type="modified residue" description="Pyruvic acid (Ser); by autocatalysis" evidence="9">
    <location>
        <position position="76"/>
    </location>
</feature>
<feature type="chain" id="PRO_5023369020" description="S-adenosylmethionine decarboxylase beta chain" evidence="9">
    <location>
        <begin position="1"/>
        <end position="75"/>
    </location>
</feature>
<feature type="chain" id="PRO_5023369019" description="S-adenosylmethionine decarboxylase alpha chain" evidence="9">
    <location>
        <begin position="76"/>
        <end position="154"/>
    </location>
</feature>